<feature type="compositionally biased region" description="Acidic residues" evidence="1">
    <location>
        <begin position="357"/>
        <end position="376"/>
    </location>
</feature>
<feature type="region of interest" description="Disordered" evidence="1">
    <location>
        <begin position="357"/>
        <end position="377"/>
    </location>
</feature>
<sequence length="422" mass="47606">MFRKSASKNPGASEMTDWLWSVENFQIPSPLRDCSVHVLINKGKWPETGRCSYFTGGDGNAELAVGGILSFIRDKCDITKLPEGSGFNVMKMDHHGSSAETFFKKIGVARVSLEELPMTQFRPRNIIVTPGSRHGHPNAIQFLKYLIKPVINRGDNDSDPMKPVGRLFGTKTPYWAVKSSPGKKDINFKHHENTSIIRSKELIRFIGKGHFDAGTGNSTEAISQVFTSEILWILDYWAGQIEIELDMLLQQTPPKPESKKIGQELKEETEEIRISLLDYLVADFENRRNIQFMGRESWNELSAQTIQESLLGVVPPKTAYFLIRFTFIDGTPRTVCWVDQLETGVLINSIRIFDDSEIDEEGDEDEDNGEDNEEEIGEGHSRALGRCYMCLSAMPKAHFHALVSDCEGKVMVQWVRKASNTV</sequence>
<name>A0A8H5AD14_FUSOX</name>
<dbReference type="AlphaFoldDB" id="A0A8H5AD14"/>
<reference evidence="2" key="1">
    <citation type="submission" date="2020-02" db="EMBL/GenBank/DDBJ databases">
        <title>Identification and distribution of gene clusters putatively required for synthesis of sphingolipid metabolism inhibitors in phylogenetically diverse species of the filamentous fungus Fusarium.</title>
        <authorList>
            <person name="Kim H.-S."/>
            <person name="Busman M."/>
            <person name="Brown D.W."/>
            <person name="Divon H."/>
            <person name="Uhlig S."/>
            <person name="Proctor R.H."/>
        </authorList>
    </citation>
    <scope>NUCLEOTIDE SEQUENCE [LARGE SCALE GENOMIC DNA]</scope>
    <source>
        <strain evidence="2">NRRL 39464</strain>
    </source>
</reference>
<evidence type="ECO:0000313" key="2">
    <source>
        <dbReference type="EMBL" id="KAF5262217.1"/>
    </source>
</evidence>
<organism evidence="2 3">
    <name type="scientific">Fusarium oxysporum</name>
    <name type="common">Fusarium vascular wilt</name>
    <dbReference type="NCBI Taxonomy" id="5507"/>
    <lineage>
        <taxon>Eukaryota</taxon>
        <taxon>Fungi</taxon>
        <taxon>Dikarya</taxon>
        <taxon>Ascomycota</taxon>
        <taxon>Pezizomycotina</taxon>
        <taxon>Sordariomycetes</taxon>
        <taxon>Hypocreomycetidae</taxon>
        <taxon>Hypocreales</taxon>
        <taxon>Nectriaceae</taxon>
        <taxon>Fusarium</taxon>
        <taxon>Fusarium oxysporum species complex</taxon>
    </lineage>
</organism>
<proteinExistence type="predicted"/>
<dbReference type="Proteomes" id="UP000558688">
    <property type="component" value="Unassembled WGS sequence"/>
</dbReference>
<comment type="caution">
    <text evidence="2">The sequence shown here is derived from an EMBL/GenBank/DDBJ whole genome shotgun (WGS) entry which is preliminary data.</text>
</comment>
<accession>A0A8H5AD14</accession>
<evidence type="ECO:0000313" key="3">
    <source>
        <dbReference type="Proteomes" id="UP000558688"/>
    </source>
</evidence>
<protein>
    <submittedName>
        <fullName evidence="2">Uncharacterized protein</fullName>
    </submittedName>
</protein>
<gene>
    <name evidence="2" type="ORF">FOXYS1_7075</name>
</gene>
<dbReference type="EMBL" id="JAAFOW010001121">
    <property type="protein sequence ID" value="KAF5262217.1"/>
    <property type="molecule type" value="Genomic_DNA"/>
</dbReference>
<evidence type="ECO:0000256" key="1">
    <source>
        <dbReference type="SAM" id="MobiDB-lite"/>
    </source>
</evidence>